<feature type="compositionally biased region" description="Basic and acidic residues" evidence="1">
    <location>
        <begin position="240"/>
        <end position="258"/>
    </location>
</feature>
<proteinExistence type="predicted"/>
<feature type="compositionally biased region" description="Basic and acidic residues" evidence="1">
    <location>
        <begin position="171"/>
        <end position="184"/>
    </location>
</feature>
<feature type="compositionally biased region" description="Acidic residues" evidence="1">
    <location>
        <begin position="289"/>
        <end position="300"/>
    </location>
</feature>
<dbReference type="EMBL" id="SRLO01000047">
    <property type="protein sequence ID" value="TNN81363.1"/>
    <property type="molecule type" value="Genomic_DNA"/>
</dbReference>
<keyword evidence="3" id="KW-1185">Reference proteome</keyword>
<comment type="caution">
    <text evidence="2">The sequence shown here is derived from an EMBL/GenBank/DDBJ whole genome shotgun (WGS) entry which is preliminary data.</text>
</comment>
<dbReference type="Proteomes" id="UP000314294">
    <property type="component" value="Unassembled WGS sequence"/>
</dbReference>
<evidence type="ECO:0000256" key="1">
    <source>
        <dbReference type="SAM" id="MobiDB-lite"/>
    </source>
</evidence>
<dbReference type="AlphaFoldDB" id="A0A4Z2IVW5"/>
<evidence type="ECO:0000313" key="3">
    <source>
        <dbReference type="Proteomes" id="UP000314294"/>
    </source>
</evidence>
<reference evidence="2 3" key="1">
    <citation type="submission" date="2019-03" db="EMBL/GenBank/DDBJ databases">
        <title>First draft genome of Liparis tanakae, snailfish: a comprehensive survey of snailfish specific genes.</title>
        <authorList>
            <person name="Kim W."/>
            <person name="Song I."/>
            <person name="Jeong J.-H."/>
            <person name="Kim D."/>
            <person name="Kim S."/>
            <person name="Ryu S."/>
            <person name="Song J.Y."/>
            <person name="Lee S.K."/>
        </authorList>
    </citation>
    <scope>NUCLEOTIDE SEQUENCE [LARGE SCALE GENOMIC DNA]</scope>
    <source>
        <tissue evidence="2">Muscle</tissue>
    </source>
</reference>
<sequence>MGMAPGYQHFSSIGRFSLLQLSTIAAVRIRITATLLTAHWSVCPLDDGHTVPPIALAGFRGRLICEDNKKPIRSLSGLTAADVTAEGGACAISCSTTLKCIETRLSATAQGTCLQLAAGRGHETPVGRLLLLLQRHHLLLQAPSTELQQPTTMYSRTARSKKACTEEVDQDVSKGVDDYTKNEVEDNDDDHEEEEQSCVGDTIHLQDEVIFEENVANDGEEVDQDERQHSVTHFTPHRRCQGEARGRGATPRADEAAARHAAGGGVERRTGTSAVKVEVSQHVKANREDETDDGDDDEGPDAQWLGHDDNDEQCCQDSHPQQGRQVPVVILTKQLEKAKDGLHDNNYKTHFSFVLVLVPSAGLAVGRVEVVLRVCFTPIAGIYGHRSFDLQLGQFHAVVENPKELLGFLVFELAPGQQGLHPTDQG</sequence>
<feature type="region of interest" description="Disordered" evidence="1">
    <location>
        <begin position="150"/>
        <end position="198"/>
    </location>
</feature>
<feature type="compositionally biased region" description="Acidic residues" evidence="1">
    <location>
        <begin position="185"/>
        <end position="196"/>
    </location>
</feature>
<gene>
    <name evidence="2" type="ORF">EYF80_008419</name>
</gene>
<feature type="compositionally biased region" description="Basic and acidic residues" evidence="1">
    <location>
        <begin position="279"/>
        <end position="288"/>
    </location>
</feature>
<protein>
    <submittedName>
        <fullName evidence="2">Uncharacterized protein</fullName>
    </submittedName>
</protein>
<accession>A0A4Z2IVW5</accession>
<organism evidence="2 3">
    <name type="scientific">Liparis tanakae</name>
    <name type="common">Tanaka's snailfish</name>
    <dbReference type="NCBI Taxonomy" id="230148"/>
    <lineage>
        <taxon>Eukaryota</taxon>
        <taxon>Metazoa</taxon>
        <taxon>Chordata</taxon>
        <taxon>Craniata</taxon>
        <taxon>Vertebrata</taxon>
        <taxon>Euteleostomi</taxon>
        <taxon>Actinopterygii</taxon>
        <taxon>Neopterygii</taxon>
        <taxon>Teleostei</taxon>
        <taxon>Neoteleostei</taxon>
        <taxon>Acanthomorphata</taxon>
        <taxon>Eupercaria</taxon>
        <taxon>Perciformes</taxon>
        <taxon>Cottioidei</taxon>
        <taxon>Cottales</taxon>
        <taxon>Liparidae</taxon>
        <taxon>Liparis</taxon>
    </lineage>
</organism>
<evidence type="ECO:0000313" key="2">
    <source>
        <dbReference type="EMBL" id="TNN81363.1"/>
    </source>
</evidence>
<dbReference type="OrthoDB" id="8920015at2759"/>
<feature type="region of interest" description="Disordered" evidence="1">
    <location>
        <begin position="217"/>
        <end position="322"/>
    </location>
</feature>
<name>A0A4Z2IVW5_9TELE</name>